<comment type="caution">
    <text evidence="2">The sequence shown here is derived from an EMBL/GenBank/DDBJ whole genome shotgun (WGS) entry which is preliminary data.</text>
</comment>
<gene>
    <name evidence="2" type="ORF">ACFSYC_08685</name>
</gene>
<dbReference type="EMBL" id="JBHUON010000008">
    <property type="protein sequence ID" value="MFD2864760.1"/>
    <property type="molecule type" value="Genomic_DNA"/>
</dbReference>
<accession>A0ABW5XM01</accession>
<dbReference type="RefSeq" id="WP_377125820.1">
    <property type="nucleotide sequence ID" value="NZ_JBHUON010000008.1"/>
</dbReference>
<dbReference type="Proteomes" id="UP001597601">
    <property type="component" value="Unassembled WGS sequence"/>
</dbReference>
<keyword evidence="1" id="KW-0732">Signal</keyword>
<keyword evidence="3" id="KW-1185">Reference proteome</keyword>
<dbReference type="SUPFAM" id="SSF51695">
    <property type="entry name" value="PLC-like phosphodiesterases"/>
    <property type="match status" value="1"/>
</dbReference>
<name>A0ABW5XM01_9SPHI</name>
<reference evidence="3" key="1">
    <citation type="journal article" date="2019" name="Int. J. Syst. Evol. Microbiol.">
        <title>The Global Catalogue of Microorganisms (GCM) 10K type strain sequencing project: providing services to taxonomists for standard genome sequencing and annotation.</title>
        <authorList>
            <consortium name="The Broad Institute Genomics Platform"/>
            <consortium name="The Broad Institute Genome Sequencing Center for Infectious Disease"/>
            <person name="Wu L."/>
            <person name="Ma J."/>
        </authorList>
    </citation>
    <scope>NUCLEOTIDE SEQUENCE [LARGE SCALE GENOMIC DNA]</scope>
    <source>
        <strain evidence="3">KCTC 52232</strain>
    </source>
</reference>
<dbReference type="Gene3D" id="3.20.20.190">
    <property type="entry name" value="Phosphatidylinositol (PI) phosphodiesterase"/>
    <property type="match status" value="1"/>
</dbReference>
<organism evidence="2 3">
    <name type="scientific">Mucilaginibacter antarcticus</name>
    <dbReference type="NCBI Taxonomy" id="1855725"/>
    <lineage>
        <taxon>Bacteria</taxon>
        <taxon>Pseudomonadati</taxon>
        <taxon>Bacteroidota</taxon>
        <taxon>Sphingobacteriia</taxon>
        <taxon>Sphingobacteriales</taxon>
        <taxon>Sphingobacteriaceae</taxon>
        <taxon>Mucilaginibacter</taxon>
    </lineage>
</organism>
<evidence type="ECO:0000256" key="1">
    <source>
        <dbReference type="SAM" id="SignalP"/>
    </source>
</evidence>
<proteinExistence type="predicted"/>
<evidence type="ECO:0008006" key="4">
    <source>
        <dbReference type="Google" id="ProtNLM"/>
    </source>
</evidence>
<evidence type="ECO:0000313" key="3">
    <source>
        <dbReference type="Proteomes" id="UP001597601"/>
    </source>
</evidence>
<sequence>MKVRAQIVCFAVAMCSSVSAFGQARYTHSHNDYANNSPFYKALANGYNSIEADIFLVDGELLVSHSSKQLFKERSLKGMYLDPILYALKRDTLRQLCLLVDIKDDYNKTLPKLEKALNDLEPYLMTRDNLKGRLKILISGNRPQGANFYKYASMFWFDDDLMYPHDPAQWARIGQVSLNFEKWSAWKGVGAIPDADYKRLKKTVDSVHVNTGKLVRFWGAPDTQEAWDAQVTFGADIIGTDKIEQLADYLSKKSLRKPATAAIPNKETR</sequence>
<feature type="signal peptide" evidence="1">
    <location>
        <begin position="1"/>
        <end position="20"/>
    </location>
</feature>
<feature type="chain" id="PRO_5045065168" description="Glycerophosphoryl diester phosphodiesterase family protein" evidence="1">
    <location>
        <begin position="21"/>
        <end position="269"/>
    </location>
</feature>
<protein>
    <recommendedName>
        <fullName evidence="4">Glycerophosphoryl diester phosphodiesterase family protein</fullName>
    </recommendedName>
</protein>
<dbReference type="InterPro" id="IPR017946">
    <property type="entry name" value="PLC-like_Pdiesterase_TIM-brl"/>
</dbReference>
<evidence type="ECO:0000313" key="2">
    <source>
        <dbReference type="EMBL" id="MFD2864760.1"/>
    </source>
</evidence>